<evidence type="ECO:0000256" key="2">
    <source>
        <dbReference type="SAM" id="MobiDB-lite"/>
    </source>
</evidence>
<dbReference type="EMBL" id="CAJVPQ010003987">
    <property type="protein sequence ID" value="CAG8641933.1"/>
    <property type="molecule type" value="Genomic_DNA"/>
</dbReference>
<evidence type="ECO:0000259" key="3">
    <source>
        <dbReference type="PROSITE" id="PS50118"/>
    </source>
</evidence>
<keyword evidence="1" id="KW-0238">DNA-binding</keyword>
<dbReference type="SMART" id="SM00398">
    <property type="entry name" value="HMG"/>
    <property type="match status" value="1"/>
</dbReference>
<dbReference type="CDD" id="cd01389">
    <property type="entry name" value="HMG-box_ROX1-like"/>
    <property type="match status" value="1"/>
</dbReference>
<name>A0A9N9DJ46_9GLOM</name>
<evidence type="ECO:0000256" key="1">
    <source>
        <dbReference type="PROSITE-ProRule" id="PRU00267"/>
    </source>
</evidence>
<keyword evidence="5" id="KW-1185">Reference proteome</keyword>
<feature type="region of interest" description="Disordered" evidence="2">
    <location>
        <begin position="152"/>
        <end position="183"/>
    </location>
</feature>
<organism evidence="4 5">
    <name type="scientific">Funneliformis caledonium</name>
    <dbReference type="NCBI Taxonomy" id="1117310"/>
    <lineage>
        <taxon>Eukaryota</taxon>
        <taxon>Fungi</taxon>
        <taxon>Fungi incertae sedis</taxon>
        <taxon>Mucoromycota</taxon>
        <taxon>Glomeromycotina</taxon>
        <taxon>Glomeromycetes</taxon>
        <taxon>Glomerales</taxon>
        <taxon>Glomeraceae</taxon>
        <taxon>Funneliformis</taxon>
    </lineage>
</organism>
<dbReference type="OrthoDB" id="2429914at2759"/>
<sequence>MTNNPYLNSEELSPSCVFINTNNPKVQNHVRNDNVPYPSIKPSFPPLLDPKDLLIIGKDNKPTRSPNAFIIYRKVFFKTVRNEGHILPMTAISSMASQSWEGESEEVKKYYKKLAKEAYNYRNELFPKKSSRRRKRETWNIISFNNNITFSTPSPSSTVNNNDNDNASKDTNENSSNLQSSTPVESVLDTYMQLNNVLLQNIIMSNEISLNLLNNYDIQANNLTTATDFLNLQQIHPGPSLDDLVSPDVNNNLDDLFANHPFENAELSNLHEQIYPSPSLDDINDKNDLFPLGYSQLENEQEKEMQKDLQQQLFFSQDLTNLDPFDNLNYFSNEPQQTDLSNNDATPVLLNNTNSEIFLENSDLSTDFTQCRDDLGICTFANAEFEDFFST</sequence>
<dbReference type="InterPro" id="IPR009071">
    <property type="entry name" value="HMG_box_dom"/>
</dbReference>
<dbReference type="Gene3D" id="1.10.30.10">
    <property type="entry name" value="High mobility group box domain"/>
    <property type="match status" value="1"/>
</dbReference>
<dbReference type="GO" id="GO:0005634">
    <property type="term" value="C:nucleus"/>
    <property type="evidence" value="ECO:0007669"/>
    <property type="project" value="UniProtKB-UniRule"/>
</dbReference>
<dbReference type="SUPFAM" id="SSF47095">
    <property type="entry name" value="HMG-box"/>
    <property type="match status" value="1"/>
</dbReference>
<protein>
    <submittedName>
        <fullName evidence="4">12552_t:CDS:1</fullName>
    </submittedName>
</protein>
<keyword evidence="1" id="KW-0539">Nucleus</keyword>
<dbReference type="AlphaFoldDB" id="A0A9N9DJ46"/>
<evidence type="ECO:0000313" key="4">
    <source>
        <dbReference type="EMBL" id="CAG8641933.1"/>
    </source>
</evidence>
<dbReference type="Proteomes" id="UP000789570">
    <property type="component" value="Unassembled WGS sequence"/>
</dbReference>
<accession>A0A9N9DJ46</accession>
<dbReference type="Pfam" id="PF00505">
    <property type="entry name" value="HMG_box"/>
    <property type="match status" value="1"/>
</dbReference>
<feature type="compositionally biased region" description="Low complexity" evidence="2">
    <location>
        <begin position="152"/>
        <end position="165"/>
    </location>
</feature>
<feature type="domain" description="HMG box" evidence="3">
    <location>
        <begin position="62"/>
        <end position="129"/>
    </location>
</feature>
<proteinExistence type="predicted"/>
<gene>
    <name evidence="4" type="ORF">FCALED_LOCUS10613</name>
</gene>
<feature type="compositionally biased region" description="Polar residues" evidence="2">
    <location>
        <begin position="173"/>
        <end position="183"/>
    </location>
</feature>
<dbReference type="PROSITE" id="PS50118">
    <property type="entry name" value="HMG_BOX_2"/>
    <property type="match status" value="1"/>
</dbReference>
<reference evidence="4" key="1">
    <citation type="submission" date="2021-06" db="EMBL/GenBank/DDBJ databases">
        <authorList>
            <person name="Kallberg Y."/>
            <person name="Tangrot J."/>
            <person name="Rosling A."/>
        </authorList>
    </citation>
    <scope>NUCLEOTIDE SEQUENCE</scope>
    <source>
        <strain evidence="4">UK204</strain>
    </source>
</reference>
<dbReference type="GO" id="GO:0003677">
    <property type="term" value="F:DNA binding"/>
    <property type="evidence" value="ECO:0007669"/>
    <property type="project" value="UniProtKB-UniRule"/>
</dbReference>
<dbReference type="InterPro" id="IPR036910">
    <property type="entry name" value="HMG_box_dom_sf"/>
</dbReference>
<feature type="non-terminal residue" evidence="4">
    <location>
        <position position="391"/>
    </location>
</feature>
<comment type="caution">
    <text evidence="4">The sequence shown here is derived from an EMBL/GenBank/DDBJ whole genome shotgun (WGS) entry which is preliminary data.</text>
</comment>
<feature type="DNA-binding region" description="HMG box" evidence="1">
    <location>
        <begin position="62"/>
        <end position="129"/>
    </location>
</feature>
<evidence type="ECO:0000313" key="5">
    <source>
        <dbReference type="Proteomes" id="UP000789570"/>
    </source>
</evidence>